<dbReference type="InterPro" id="IPR009014">
    <property type="entry name" value="Transketo_C/PFOR_II"/>
</dbReference>
<dbReference type="EMBL" id="JBBHLI010000004">
    <property type="protein sequence ID" value="MEK9501090.1"/>
    <property type="molecule type" value="Genomic_DNA"/>
</dbReference>
<dbReference type="PANTHER" id="PTHR43257:SF2">
    <property type="entry name" value="PYRUVATE DEHYDROGENASE E1 COMPONENT SUBUNIT BETA"/>
    <property type="match status" value="1"/>
</dbReference>
<dbReference type="Gene3D" id="3.40.50.920">
    <property type="match status" value="1"/>
</dbReference>
<proteinExistence type="predicted"/>
<dbReference type="Proteomes" id="UP001484239">
    <property type="component" value="Unassembled WGS sequence"/>
</dbReference>
<name>A0ABU9E8N2_9BACT</name>
<dbReference type="GO" id="GO:0016491">
    <property type="term" value="F:oxidoreductase activity"/>
    <property type="evidence" value="ECO:0007669"/>
    <property type="project" value="UniProtKB-KW"/>
</dbReference>
<comment type="cofactor">
    <cofactor evidence="1">
        <name>thiamine diphosphate</name>
        <dbReference type="ChEBI" id="CHEBI:58937"/>
    </cofactor>
</comment>
<protein>
    <submittedName>
        <fullName evidence="5">Alpha-ketoacid dehydrogenase subunit beta</fullName>
        <ecNumber evidence="5">1.2.4.-</ecNumber>
    </submittedName>
</protein>
<dbReference type="SMART" id="SM00861">
    <property type="entry name" value="Transket_pyr"/>
    <property type="match status" value="1"/>
</dbReference>
<keyword evidence="2 5" id="KW-0560">Oxidoreductase</keyword>
<dbReference type="SUPFAM" id="SSF52518">
    <property type="entry name" value="Thiamin diphosphate-binding fold (THDP-binding)"/>
    <property type="match status" value="1"/>
</dbReference>
<dbReference type="InterPro" id="IPR005475">
    <property type="entry name" value="Transketolase-like_Pyr-bd"/>
</dbReference>
<dbReference type="InterPro" id="IPR029061">
    <property type="entry name" value="THDP-binding"/>
</dbReference>
<organism evidence="5 6">
    <name type="scientific">Gaopeijia maritima</name>
    <dbReference type="NCBI Taxonomy" id="3119007"/>
    <lineage>
        <taxon>Bacteria</taxon>
        <taxon>Pseudomonadati</taxon>
        <taxon>Gemmatimonadota</taxon>
        <taxon>Longimicrobiia</taxon>
        <taxon>Gaopeijiales</taxon>
        <taxon>Gaopeijiaceae</taxon>
        <taxon>Gaopeijia</taxon>
    </lineage>
</organism>
<evidence type="ECO:0000256" key="2">
    <source>
        <dbReference type="ARBA" id="ARBA00023002"/>
    </source>
</evidence>
<feature type="domain" description="Transketolase-like pyrimidine-binding" evidence="4">
    <location>
        <begin position="10"/>
        <end position="183"/>
    </location>
</feature>
<evidence type="ECO:0000256" key="3">
    <source>
        <dbReference type="ARBA" id="ARBA00023052"/>
    </source>
</evidence>
<dbReference type="Pfam" id="PF02780">
    <property type="entry name" value="Transketolase_C"/>
    <property type="match status" value="1"/>
</dbReference>
<reference evidence="5 6" key="1">
    <citation type="submission" date="2024-02" db="EMBL/GenBank/DDBJ databases">
        <title>A novel Gemmatimonadota bacterium.</title>
        <authorList>
            <person name="Du Z.-J."/>
            <person name="Ye Y.-Q."/>
        </authorList>
    </citation>
    <scope>NUCLEOTIDE SEQUENCE [LARGE SCALE GENOMIC DNA]</scope>
    <source>
        <strain evidence="5 6">DH-20</strain>
    </source>
</reference>
<keyword evidence="6" id="KW-1185">Reference proteome</keyword>
<keyword evidence="3" id="KW-0786">Thiamine pyrophosphate</keyword>
<dbReference type="Gene3D" id="3.40.50.970">
    <property type="match status" value="1"/>
</dbReference>
<accession>A0ABU9E8N2</accession>
<dbReference type="EC" id="1.2.4.-" evidence="5"/>
<dbReference type="NCBIfam" id="NF006667">
    <property type="entry name" value="PRK09212.1"/>
    <property type="match status" value="1"/>
</dbReference>
<evidence type="ECO:0000259" key="4">
    <source>
        <dbReference type="SMART" id="SM00861"/>
    </source>
</evidence>
<dbReference type="PANTHER" id="PTHR43257">
    <property type="entry name" value="PYRUVATE DEHYDROGENASE E1 COMPONENT BETA SUBUNIT"/>
    <property type="match status" value="1"/>
</dbReference>
<dbReference type="InterPro" id="IPR033248">
    <property type="entry name" value="Transketolase_C"/>
</dbReference>
<gene>
    <name evidence="5" type="ORF">WI372_08885</name>
</gene>
<dbReference type="Pfam" id="PF02779">
    <property type="entry name" value="Transket_pyr"/>
    <property type="match status" value="1"/>
</dbReference>
<dbReference type="RefSeq" id="WP_405277129.1">
    <property type="nucleotide sequence ID" value="NZ_CP144380.1"/>
</dbReference>
<dbReference type="SUPFAM" id="SSF52922">
    <property type="entry name" value="TK C-terminal domain-like"/>
    <property type="match status" value="1"/>
</dbReference>
<comment type="caution">
    <text evidence="5">The sequence shown here is derived from an EMBL/GenBank/DDBJ whole genome shotgun (WGS) entry which is preliminary data.</text>
</comment>
<evidence type="ECO:0000256" key="1">
    <source>
        <dbReference type="ARBA" id="ARBA00001964"/>
    </source>
</evidence>
<evidence type="ECO:0000313" key="6">
    <source>
        <dbReference type="Proteomes" id="UP001484239"/>
    </source>
</evidence>
<evidence type="ECO:0000313" key="5">
    <source>
        <dbReference type="EMBL" id="MEK9501090.1"/>
    </source>
</evidence>
<sequence length="333" mass="36203">MSKTSRGEPVTLLEAVAEALYEEMERDPTVFLLGEDIGTYGGAFKVTRGFLERFGERRVIDTPISEGGFTGAAAGAAHMGLRPVVEMQFMDFISPAYDVLTNYIATSAYRGAGPLPLVIRGPVGGGNRGGPFHSQNVEMAFFHTPGLQIVYPSTAYDAKGLLKAAIRSDAPVIFEEHKGLYRAPGLREVLPRDDYVVEIGKARTAREGADVTIVSYGAMVHRSLEAAERVAEADGVQVEVVDLRTLLPLDDASIVDSVKKTGRLLIVHEDTRTGGIAGEIAMRVSERAFEWLDAPMLRVTALDGPVPYAADLEDRFLPSVDDIVEAIRYLARY</sequence>